<feature type="domain" description="Serine hydrolase" evidence="3">
    <location>
        <begin position="190"/>
        <end position="265"/>
    </location>
</feature>
<feature type="domain" description="Serine hydrolase" evidence="3">
    <location>
        <begin position="80"/>
        <end position="181"/>
    </location>
</feature>
<evidence type="ECO:0000259" key="3">
    <source>
        <dbReference type="Pfam" id="PF03959"/>
    </source>
</evidence>
<dbReference type="PANTHER" id="PTHR48070:SF6">
    <property type="entry name" value="ESTERASE OVCA2"/>
    <property type="match status" value="1"/>
</dbReference>
<evidence type="ECO:0000256" key="2">
    <source>
        <dbReference type="ARBA" id="ARBA00022801"/>
    </source>
</evidence>
<protein>
    <submittedName>
        <fullName evidence="4">OVCA2-like protein</fullName>
    </submittedName>
</protein>
<sequence length="282" mass="31766">MTTAGNLPAIAQSICLPVSVNFLNFQPGNELLIGEFARWRMGGFGWVHRQTVIITVLVQTLVEKCNNFRVEKKASGVDDILCIHGYRQNAQSFRERTGAFRKFPIVKKQTDLVFITAPNRVPSMHGEEAPGDGQAAEGLGETGWWFSAPDNTYMAQEFTDCCKGYQESLDMVTEVFKTQFSYFCFSDSPIKFNFVILVAGFKSRQSAHEHLYKEKITVPSLHVFGDTDKVIQKDMSEALLQHFVEPVILQHEGGHFIPTTGAHKQVYTQFLQKMLDSRASNS</sequence>
<dbReference type="InterPro" id="IPR005645">
    <property type="entry name" value="FSH-like_dom"/>
</dbReference>
<reference evidence="4" key="1">
    <citation type="submission" date="2022-11" db="EMBL/GenBank/DDBJ databases">
        <title>Centuries of genome instability and evolution in soft-shell clam transmissible cancer (bioRxiv).</title>
        <authorList>
            <person name="Hart S.F.M."/>
            <person name="Yonemitsu M.A."/>
            <person name="Giersch R.M."/>
            <person name="Beal B.F."/>
            <person name="Arriagada G."/>
            <person name="Davis B.W."/>
            <person name="Ostrander E.A."/>
            <person name="Goff S.P."/>
            <person name="Metzger M.J."/>
        </authorList>
    </citation>
    <scope>NUCLEOTIDE SEQUENCE</scope>
    <source>
        <strain evidence="4">MELC-2E11</strain>
        <tissue evidence="4">Siphon/mantle</tissue>
    </source>
</reference>
<dbReference type="EMBL" id="CP111012">
    <property type="protein sequence ID" value="WAQ93549.1"/>
    <property type="molecule type" value="Genomic_DNA"/>
</dbReference>
<organism evidence="4 5">
    <name type="scientific">Mya arenaria</name>
    <name type="common">Soft-shell clam</name>
    <dbReference type="NCBI Taxonomy" id="6604"/>
    <lineage>
        <taxon>Eukaryota</taxon>
        <taxon>Metazoa</taxon>
        <taxon>Spiralia</taxon>
        <taxon>Lophotrochozoa</taxon>
        <taxon>Mollusca</taxon>
        <taxon>Bivalvia</taxon>
        <taxon>Autobranchia</taxon>
        <taxon>Heteroconchia</taxon>
        <taxon>Euheterodonta</taxon>
        <taxon>Imparidentia</taxon>
        <taxon>Neoheterodontei</taxon>
        <taxon>Myida</taxon>
        <taxon>Myoidea</taxon>
        <taxon>Myidae</taxon>
        <taxon>Mya</taxon>
    </lineage>
</organism>
<dbReference type="Gene3D" id="3.40.50.1820">
    <property type="entry name" value="alpha/beta hydrolase"/>
    <property type="match status" value="1"/>
</dbReference>
<comment type="similarity">
    <text evidence="1">Belongs to the LovG family.</text>
</comment>
<gene>
    <name evidence="4" type="ORF">MAR_006020</name>
</gene>
<dbReference type="InterPro" id="IPR029058">
    <property type="entry name" value="AB_hydrolase_fold"/>
</dbReference>
<dbReference type="PANTHER" id="PTHR48070">
    <property type="entry name" value="ESTERASE OVCA2"/>
    <property type="match status" value="1"/>
</dbReference>
<proteinExistence type="inferred from homology"/>
<dbReference type="SUPFAM" id="SSF53474">
    <property type="entry name" value="alpha/beta-Hydrolases"/>
    <property type="match status" value="1"/>
</dbReference>
<dbReference type="Pfam" id="PF03959">
    <property type="entry name" value="FSH1"/>
    <property type="match status" value="2"/>
</dbReference>
<evidence type="ECO:0000313" key="5">
    <source>
        <dbReference type="Proteomes" id="UP001164746"/>
    </source>
</evidence>
<keyword evidence="2" id="KW-0378">Hydrolase</keyword>
<dbReference type="Proteomes" id="UP001164746">
    <property type="component" value="Chromosome 1"/>
</dbReference>
<name>A0ABY7D849_MYAAR</name>
<evidence type="ECO:0000313" key="4">
    <source>
        <dbReference type="EMBL" id="WAQ93549.1"/>
    </source>
</evidence>
<accession>A0ABY7D849</accession>
<keyword evidence="5" id="KW-1185">Reference proteome</keyword>
<evidence type="ECO:0000256" key="1">
    <source>
        <dbReference type="ARBA" id="ARBA00005863"/>
    </source>
</evidence>
<dbReference type="InterPro" id="IPR050593">
    <property type="entry name" value="LovG"/>
</dbReference>